<organism evidence="1">
    <name type="scientific">Tanacetum cinerariifolium</name>
    <name type="common">Dalmatian daisy</name>
    <name type="synonym">Chrysanthemum cinerariifolium</name>
    <dbReference type="NCBI Taxonomy" id="118510"/>
    <lineage>
        <taxon>Eukaryota</taxon>
        <taxon>Viridiplantae</taxon>
        <taxon>Streptophyta</taxon>
        <taxon>Embryophyta</taxon>
        <taxon>Tracheophyta</taxon>
        <taxon>Spermatophyta</taxon>
        <taxon>Magnoliopsida</taxon>
        <taxon>eudicotyledons</taxon>
        <taxon>Gunneridae</taxon>
        <taxon>Pentapetalae</taxon>
        <taxon>asterids</taxon>
        <taxon>campanulids</taxon>
        <taxon>Asterales</taxon>
        <taxon>Asteraceae</taxon>
        <taxon>Asteroideae</taxon>
        <taxon>Anthemideae</taxon>
        <taxon>Anthemidinae</taxon>
        <taxon>Tanacetum</taxon>
    </lineage>
</organism>
<accession>A0A699VYL6</accession>
<comment type="caution">
    <text evidence="1">The sequence shown here is derived from an EMBL/GenBank/DDBJ whole genome shotgun (WGS) entry which is preliminary data.</text>
</comment>
<protein>
    <submittedName>
        <fullName evidence="1">Uncharacterized protein</fullName>
    </submittedName>
</protein>
<feature type="non-terminal residue" evidence="1">
    <location>
        <position position="1"/>
    </location>
</feature>
<dbReference type="AlphaFoldDB" id="A0A699VYL6"/>
<evidence type="ECO:0000313" key="1">
    <source>
        <dbReference type="EMBL" id="GFD40602.1"/>
    </source>
</evidence>
<dbReference type="EMBL" id="BKCJ011536426">
    <property type="protein sequence ID" value="GFD40602.1"/>
    <property type="molecule type" value="Genomic_DNA"/>
</dbReference>
<proteinExistence type="predicted"/>
<sequence length="46" mass="4792">GLRRTCDEAGVVGGKNGSRCYSSLNHGDGGKGFRKMAVLVPGVNRD</sequence>
<reference evidence="1" key="1">
    <citation type="journal article" date="2019" name="Sci. Rep.">
        <title>Draft genome of Tanacetum cinerariifolium, the natural source of mosquito coil.</title>
        <authorList>
            <person name="Yamashiro T."/>
            <person name="Shiraishi A."/>
            <person name="Satake H."/>
            <person name="Nakayama K."/>
        </authorList>
    </citation>
    <scope>NUCLEOTIDE SEQUENCE</scope>
</reference>
<gene>
    <name evidence="1" type="ORF">Tci_912571</name>
</gene>
<name>A0A699VYL6_TANCI</name>